<accession>A0A0V8RSQ2</accession>
<evidence type="ECO:0000256" key="7">
    <source>
        <dbReference type="SAM" id="Phobius"/>
    </source>
</evidence>
<dbReference type="Pfam" id="PF02687">
    <property type="entry name" value="FtsX"/>
    <property type="match status" value="1"/>
</dbReference>
<dbReference type="GO" id="GO:0005886">
    <property type="term" value="C:plasma membrane"/>
    <property type="evidence" value="ECO:0007669"/>
    <property type="project" value="UniProtKB-SubCell"/>
</dbReference>
<comment type="similarity">
    <text evidence="6">Belongs to the ABC-4 integral membrane protein family.</text>
</comment>
<feature type="transmembrane region" description="Helical" evidence="7">
    <location>
        <begin position="363"/>
        <end position="385"/>
    </location>
</feature>
<dbReference type="AlphaFoldDB" id="A0A0V8RSQ2"/>
<dbReference type="EMBL" id="LLVT01000002">
    <property type="protein sequence ID" value="KSW11086.1"/>
    <property type="molecule type" value="Genomic_DNA"/>
</dbReference>
<evidence type="ECO:0000256" key="2">
    <source>
        <dbReference type="ARBA" id="ARBA00022475"/>
    </source>
</evidence>
<feature type="domain" description="MacB-like periplasmic core" evidence="9">
    <location>
        <begin position="35"/>
        <end position="241"/>
    </location>
</feature>
<evidence type="ECO:0000259" key="9">
    <source>
        <dbReference type="Pfam" id="PF12704"/>
    </source>
</evidence>
<feature type="transmembrane region" description="Helical" evidence="7">
    <location>
        <begin position="34"/>
        <end position="56"/>
    </location>
</feature>
<dbReference type="InterPro" id="IPR025857">
    <property type="entry name" value="MacB_PCD"/>
</dbReference>
<dbReference type="InterPro" id="IPR050250">
    <property type="entry name" value="Macrolide_Exporter_MacB"/>
</dbReference>
<name>A0A0V8RSQ2_9ACTO</name>
<protein>
    <submittedName>
        <fullName evidence="10">ABC transporter permease</fullName>
    </submittedName>
</protein>
<evidence type="ECO:0000256" key="1">
    <source>
        <dbReference type="ARBA" id="ARBA00004651"/>
    </source>
</evidence>
<keyword evidence="2" id="KW-1003">Cell membrane</keyword>
<keyword evidence="3 7" id="KW-0812">Transmembrane</keyword>
<evidence type="ECO:0000313" key="10">
    <source>
        <dbReference type="EMBL" id="KSW11086.1"/>
    </source>
</evidence>
<dbReference type="Proteomes" id="UP000054686">
    <property type="component" value="Unassembled WGS sequence"/>
</dbReference>
<gene>
    <name evidence="10" type="ORF">APY09_06385</name>
</gene>
<sequence length="402" mass="41012">MASKKNSGAGRSALRLSDVARLGLTGLRARPMRAVLSALGIAIGIAAMVGVVGVSASSQARLQEQLRALGTNMLTARSGADLSGTDLILPEDSVGRTLMIPGVTDAASTSTLSGVSVYRSRLSDPNATGGIITMAADTNLLKVVSGTMKKGAWLNDATAKYPGVVLGSKAAQLLGVVEPGTQVWLGGMSFTVLGIMDPAPLAEELDNAALIGVSAAGTYFDAGKTPTTIYERSSEDQVETVRELLGPTLAPQGATGLKVSRPSDALAAQNAADQTLTTLLAGVGSIALLVGGIGVANTMIISVLERRKEIGLRRSLGAKRGHITVQFLAEALLLSFLGGLAGCLIGAGVTWGMCYAYGWPPTLHWWVIAAGLGATLLIGAVAGLYPAIRAARTPPTAALASQ</sequence>
<evidence type="ECO:0000259" key="8">
    <source>
        <dbReference type="Pfam" id="PF02687"/>
    </source>
</evidence>
<comment type="subcellular location">
    <subcellularLocation>
        <location evidence="1">Cell membrane</location>
        <topology evidence="1">Multi-pass membrane protein</topology>
    </subcellularLocation>
</comment>
<comment type="caution">
    <text evidence="10">The sequence shown here is derived from an EMBL/GenBank/DDBJ whole genome shotgun (WGS) entry which is preliminary data.</text>
</comment>
<keyword evidence="5 7" id="KW-0472">Membrane</keyword>
<reference evidence="10 11" key="1">
    <citation type="submission" date="2015-10" db="EMBL/GenBank/DDBJ databases">
        <title>Draft Genome of Actinomyces odontolyticus subsp. actinosynbacter strain XH001.</title>
        <authorList>
            <person name="Mclean J.S."/>
            <person name="He X."/>
        </authorList>
    </citation>
    <scope>NUCLEOTIDE SEQUENCE [LARGE SCALE GENOMIC DNA]</scope>
    <source>
        <strain evidence="10 11">XH001</strain>
    </source>
</reference>
<feature type="domain" description="ABC3 transporter permease C-terminal" evidence="8">
    <location>
        <begin position="284"/>
        <end position="395"/>
    </location>
</feature>
<dbReference type="RefSeq" id="WP_060566832.1">
    <property type="nucleotide sequence ID" value="NZ_CP040006.1"/>
</dbReference>
<organism evidence="10 11">
    <name type="scientific">Schaalia odontolytica</name>
    <dbReference type="NCBI Taxonomy" id="1660"/>
    <lineage>
        <taxon>Bacteria</taxon>
        <taxon>Bacillati</taxon>
        <taxon>Actinomycetota</taxon>
        <taxon>Actinomycetes</taxon>
        <taxon>Actinomycetales</taxon>
        <taxon>Actinomycetaceae</taxon>
        <taxon>Schaalia</taxon>
    </lineage>
</organism>
<dbReference type="GO" id="GO:0022857">
    <property type="term" value="F:transmembrane transporter activity"/>
    <property type="evidence" value="ECO:0007669"/>
    <property type="project" value="TreeGrafter"/>
</dbReference>
<evidence type="ECO:0000256" key="6">
    <source>
        <dbReference type="ARBA" id="ARBA00038076"/>
    </source>
</evidence>
<proteinExistence type="inferred from homology"/>
<evidence type="ECO:0000256" key="3">
    <source>
        <dbReference type="ARBA" id="ARBA00022692"/>
    </source>
</evidence>
<evidence type="ECO:0000256" key="5">
    <source>
        <dbReference type="ARBA" id="ARBA00023136"/>
    </source>
</evidence>
<dbReference type="PANTHER" id="PTHR30572">
    <property type="entry name" value="MEMBRANE COMPONENT OF TRANSPORTER-RELATED"/>
    <property type="match status" value="1"/>
</dbReference>
<evidence type="ECO:0000313" key="11">
    <source>
        <dbReference type="Proteomes" id="UP000054686"/>
    </source>
</evidence>
<dbReference type="InterPro" id="IPR003838">
    <property type="entry name" value="ABC3_permease_C"/>
</dbReference>
<feature type="transmembrane region" description="Helical" evidence="7">
    <location>
        <begin position="325"/>
        <end position="351"/>
    </location>
</feature>
<keyword evidence="4 7" id="KW-1133">Transmembrane helix</keyword>
<feature type="transmembrane region" description="Helical" evidence="7">
    <location>
        <begin position="279"/>
        <end position="304"/>
    </location>
</feature>
<evidence type="ECO:0000256" key="4">
    <source>
        <dbReference type="ARBA" id="ARBA00022989"/>
    </source>
</evidence>
<dbReference type="OrthoDB" id="9780560at2"/>
<dbReference type="PANTHER" id="PTHR30572:SF4">
    <property type="entry name" value="ABC TRANSPORTER PERMEASE YTRF"/>
    <property type="match status" value="1"/>
</dbReference>
<dbReference type="Pfam" id="PF12704">
    <property type="entry name" value="MacB_PCD"/>
    <property type="match status" value="1"/>
</dbReference>